<proteinExistence type="predicted"/>
<keyword evidence="2" id="KW-1133">Transmembrane helix</keyword>
<feature type="transmembrane region" description="Helical" evidence="2">
    <location>
        <begin position="177"/>
        <end position="199"/>
    </location>
</feature>
<reference evidence="3" key="1">
    <citation type="submission" date="2023-06" db="EMBL/GenBank/DDBJ databases">
        <authorList>
            <person name="Kurt Z."/>
        </authorList>
    </citation>
    <scope>NUCLEOTIDE SEQUENCE</scope>
</reference>
<evidence type="ECO:0000313" key="5">
    <source>
        <dbReference type="Proteomes" id="UP001642409"/>
    </source>
</evidence>
<keyword evidence="2" id="KW-0812">Transmembrane</keyword>
<dbReference type="Proteomes" id="UP001642409">
    <property type="component" value="Unassembled WGS sequence"/>
</dbReference>
<dbReference type="AlphaFoldDB" id="A0AA86QAR7"/>
<keyword evidence="2" id="KW-0472">Membrane</keyword>
<gene>
    <name evidence="3" type="ORF">HINF_LOCUS37102</name>
    <name evidence="4" type="ORF">HINF_LOCUS66811</name>
</gene>
<protein>
    <submittedName>
        <fullName evidence="4">Hypothetical_protein</fullName>
    </submittedName>
</protein>
<organism evidence="3">
    <name type="scientific">Hexamita inflata</name>
    <dbReference type="NCBI Taxonomy" id="28002"/>
    <lineage>
        <taxon>Eukaryota</taxon>
        <taxon>Metamonada</taxon>
        <taxon>Diplomonadida</taxon>
        <taxon>Hexamitidae</taxon>
        <taxon>Hexamitinae</taxon>
        <taxon>Hexamita</taxon>
    </lineage>
</organism>
<feature type="region of interest" description="Disordered" evidence="1">
    <location>
        <begin position="1"/>
        <end position="51"/>
    </location>
</feature>
<dbReference type="EMBL" id="CATOUU010000799">
    <property type="protein sequence ID" value="CAI9949457.1"/>
    <property type="molecule type" value="Genomic_DNA"/>
</dbReference>
<sequence length="210" mass="24158">MLGVGSELASQSQRESARLEVQPLLDPNKHTSEVQANQRNDHTTDNDEYESVSVIERPVGPLPESNMISESIPAARDLSLEPKQSKNSPTCPLTESNFYKNLVETLQKYPLEWNSTVQVSQDRNTVLKRSSQNTKQIVLLTIHSCSKSFIVYDYSFSHSQCCCGKSCDQQQTFKSTWFFYYVFSFLKHNCLYLFIINVCRSFLKRFQRST</sequence>
<dbReference type="EMBL" id="CAXDID020000455">
    <property type="protein sequence ID" value="CAL6093189.1"/>
    <property type="molecule type" value="Genomic_DNA"/>
</dbReference>
<evidence type="ECO:0000256" key="1">
    <source>
        <dbReference type="SAM" id="MobiDB-lite"/>
    </source>
</evidence>
<evidence type="ECO:0000256" key="2">
    <source>
        <dbReference type="SAM" id="Phobius"/>
    </source>
</evidence>
<reference evidence="4 5" key="2">
    <citation type="submission" date="2024-07" db="EMBL/GenBank/DDBJ databases">
        <authorList>
            <person name="Akdeniz Z."/>
        </authorList>
    </citation>
    <scope>NUCLEOTIDE SEQUENCE [LARGE SCALE GENOMIC DNA]</scope>
</reference>
<keyword evidence="5" id="KW-1185">Reference proteome</keyword>
<comment type="caution">
    <text evidence="3">The sequence shown here is derived from an EMBL/GenBank/DDBJ whole genome shotgun (WGS) entry which is preliminary data.</text>
</comment>
<evidence type="ECO:0000313" key="4">
    <source>
        <dbReference type="EMBL" id="CAL6093189.1"/>
    </source>
</evidence>
<name>A0AA86QAR7_9EUKA</name>
<accession>A0AA86QAR7</accession>
<evidence type="ECO:0000313" key="3">
    <source>
        <dbReference type="EMBL" id="CAI9949457.1"/>
    </source>
</evidence>